<evidence type="ECO:0008006" key="5">
    <source>
        <dbReference type="Google" id="ProtNLM"/>
    </source>
</evidence>
<gene>
    <name evidence="3" type="ORF">H9785_08435</name>
</gene>
<dbReference type="EMBL" id="DWZE01000095">
    <property type="protein sequence ID" value="HJA83979.1"/>
    <property type="molecule type" value="Genomic_DNA"/>
</dbReference>
<dbReference type="InterPro" id="IPR029493">
    <property type="entry name" value="RecD2-like_HHH"/>
</dbReference>
<dbReference type="Pfam" id="PF23139">
    <property type="entry name" value="OB_YrrC"/>
    <property type="match status" value="1"/>
</dbReference>
<evidence type="ECO:0000259" key="2">
    <source>
        <dbReference type="Pfam" id="PF23139"/>
    </source>
</evidence>
<feature type="domain" description="ATP-dependent RecD2 DNA helicase OB-fold" evidence="2">
    <location>
        <begin position="8"/>
        <end position="80"/>
    </location>
</feature>
<comment type="caution">
    <text evidence="3">The sequence shown here is derived from an EMBL/GenBank/DDBJ whole genome shotgun (WGS) entry which is preliminary data.</text>
</comment>
<feature type="non-terminal residue" evidence="3">
    <location>
        <position position="243"/>
    </location>
</feature>
<organism evidence="3 4">
    <name type="scientific">Candidatus Bacteroides intestinavium</name>
    <dbReference type="NCBI Taxonomy" id="2838469"/>
    <lineage>
        <taxon>Bacteria</taxon>
        <taxon>Pseudomonadati</taxon>
        <taxon>Bacteroidota</taxon>
        <taxon>Bacteroidia</taxon>
        <taxon>Bacteroidales</taxon>
        <taxon>Bacteroidaceae</taxon>
        <taxon>Bacteroides</taxon>
    </lineage>
</organism>
<dbReference type="Gene3D" id="1.10.10.2220">
    <property type="match status" value="1"/>
</dbReference>
<evidence type="ECO:0000313" key="4">
    <source>
        <dbReference type="Proteomes" id="UP000823860"/>
    </source>
</evidence>
<sequence>MAQDTELEELYGKISSVIYTNEENGWTVLRMETDGGTDATVVGTLPSAYPGEELHVFGEWTTHPNHGRQFKSEYAERSLPRTKDDIYKYLAGRAVKGIGPATAALIVDRFGDRTLDVLERQPERLTEIRGISPAKAEAVTRDSRRQAQLRRLMEFLCAYGLKPLLAVRLYRFYGEEAMDAVSEDPYIIASPHIGGSFAEADRLALEQGAAADDPRRVRAAAVFELRHNAGNGHCFIPTDKLAA</sequence>
<dbReference type="Gene3D" id="1.10.150.20">
    <property type="entry name" value="5' to 3' exonuclease, C-terminal subdomain"/>
    <property type="match status" value="1"/>
</dbReference>
<evidence type="ECO:0000313" key="3">
    <source>
        <dbReference type="EMBL" id="HJA83979.1"/>
    </source>
</evidence>
<dbReference type="InterPro" id="IPR010994">
    <property type="entry name" value="RuvA_2-like"/>
</dbReference>
<reference evidence="3" key="1">
    <citation type="journal article" date="2021" name="PeerJ">
        <title>Extensive microbial diversity within the chicken gut microbiome revealed by metagenomics and culture.</title>
        <authorList>
            <person name="Gilroy R."/>
            <person name="Ravi A."/>
            <person name="Getino M."/>
            <person name="Pursley I."/>
            <person name="Horton D.L."/>
            <person name="Alikhan N.F."/>
            <person name="Baker D."/>
            <person name="Gharbi K."/>
            <person name="Hall N."/>
            <person name="Watson M."/>
            <person name="Adriaenssens E.M."/>
            <person name="Foster-Nyarko E."/>
            <person name="Jarju S."/>
            <person name="Secka A."/>
            <person name="Antonio M."/>
            <person name="Oren A."/>
            <person name="Chaudhuri R.R."/>
            <person name="La Ragione R."/>
            <person name="Hildebrand F."/>
            <person name="Pallen M.J."/>
        </authorList>
    </citation>
    <scope>NUCLEOTIDE SEQUENCE</scope>
    <source>
        <strain evidence="3">ChiHecec1B25-7008</strain>
    </source>
</reference>
<protein>
    <recommendedName>
        <fullName evidence="5">ATP-dependent RecD-like DNA helicase</fullName>
    </recommendedName>
</protein>
<dbReference type="Pfam" id="PF14490">
    <property type="entry name" value="HHH_RecD2"/>
    <property type="match status" value="1"/>
</dbReference>
<name>A0A9D2HRF6_9BACE</name>
<dbReference type="SUPFAM" id="SSF47781">
    <property type="entry name" value="RuvA domain 2-like"/>
    <property type="match status" value="1"/>
</dbReference>
<proteinExistence type="predicted"/>
<feature type="domain" description="ATP-dependent RecD2 DNA helicase-like helix-hairpin-helix" evidence="1">
    <location>
        <begin position="146"/>
        <end position="235"/>
    </location>
</feature>
<dbReference type="Pfam" id="PF14520">
    <property type="entry name" value="HHH_5"/>
    <property type="match status" value="1"/>
</dbReference>
<accession>A0A9D2HRF6</accession>
<dbReference type="Proteomes" id="UP000823860">
    <property type="component" value="Unassembled WGS sequence"/>
</dbReference>
<evidence type="ECO:0000259" key="1">
    <source>
        <dbReference type="Pfam" id="PF14490"/>
    </source>
</evidence>
<dbReference type="AlphaFoldDB" id="A0A9D2HRF6"/>
<dbReference type="InterPro" id="IPR055446">
    <property type="entry name" value="RecD2_N_OB"/>
</dbReference>
<reference evidence="3" key="2">
    <citation type="submission" date="2021-04" db="EMBL/GenBank/DDBJ databases">
        <authorList>
            <person name="Gilroy R."/>
        </authorList>
    </citation>
    <scope>NUCLEOTIDE SEQUENCE</scope>
    <source>
        <strain evidence="3">ChiHecec1B25-7008</strain>
    </source>
</reference>